<comment type="caution">
    <text evidence="2">The sequence shown here is derived from an EMBL/GenBank/DDBJ whole genome shotgun (WGS) entry which is preliminary data.</text>
</comment>
<dbReference type="Proteomes" id="UP000532147">
    <property type="component" value="Unassembled WGS sequence"/>
</dbReference>
<dbReference type="EMBL" id="JABERG010000033">
    <property type="protein sequence ID" value="NNH89123.1"/>
    <property type="molecule type" value="Genomic_DNA"/>
</dbReference>
<sequence length="61" mass="6845">MRRLEEQLKPGQNQQYCAILDEAHAWAGDAKNHAYIAESSTSSTKYRPHFGLMGGEQHAVD</sequence>
<name>A0A8E4FDT8_9GAMM</name>
<dbReference type="Proteomes" id="UP000546536">
    <property type="component" value="Unassembled WGS sequence"/>
</dbReference>
<proteinExistence type="predicted"/>
<evidence type="ECO:0000313" key="3">
    <source>
        <dbReference type="EMBL" id="NNH89123.1"/>
    </source>
</evidence>
<gene>
    <name evidence="2" type="ORF">HLH11_08485</name>
    <name evidence="3" type="ORF">HLH13_15745</name>
</gene>
<dbReference type="AlphaFoldDB" id="A0A8E4FDT8"/>
<organism evidence="2 4">
    <name type="scientific">Acinetobacter terrae</name>
    <dbReference type="NCBI Taxonomy" id="2731247"/>
    <lineage>
        <taxon>Bacteria</taxon>
        <taxon>Pseudomonadati</taxon>
        <taxon>Pseudomonadota</taxon>
        <taxon>Gammaproteobacteria</taxon>
        <taxon>Moraxellales</taxon>
        <taxon>Moraxellaceae</taxon>
        <taxon>Acinetobacter</taxon>
        <taxon>Acinetobacter Taxon 24</taxon>
    </lineage>
</organism>
<keyword evidence="5" id="KW-1185">Reference proteome</keyword>
<evidence type="ECO:0000313" key="2">
    <source>
        <dbReference type="EMBL" id="NNH38687.1"/>
    </source>
</evidence>
<evidence type="ECO:0000256" key="1">
    <source>
        <dbReference type="SAM" id="MobiDB-lite"/>
    </source>
</evidence>
<feature type="region of interest" description="Disordered" evidence="1">
    <location>
        <begin position="38"/>
        <end position="61"/>
    </location>
</feature>
<accession>A0A8E4FDT8</accession>
<protein>
    <submittedName>
        <fullName evidence="2">Uncharacterized protein</fullName>
    </submittedName>
</protein>
<evidence type="ECO:0000313" key="4">
    <source>
        <dbReference type="Proteomes" id="UP000532147"/>
    </source>
</evidence>
<evidence type="ECO:0000313" key="5">
    <source>
        <dbReference type="Proteomes" id="UP000546536"/>
    </source>
</evidence>
<reference evidence="4 5" key="1">
    <citation type="submission" date="2020-04" db="EMBL/GenBank/DDBJ databases">
        <title>Acinetobacter Taxon 24.</title>
        <authorList>
            <person name="Nemec A."/>
            <person name="Radolfova-Krizova L."/>
            <person name="Higgins P.G."/>
            <person name="Spanelova P."/>
        </authorList>
    </citation>
    <scope>NUCLEOTIDE SEQUENCE [LARGE SCALE GENOMIC DNA]</scope>
    <source>
        <strain evidence="3 5">ANC 4279</strain>
        <strain evidence="2 4">ANC 4280</strain>
    </source>
</reference>
<dbReference type="EMBL" id="JABERH010000020">
    <property type="protein sequence ID" value="NNH38687.1"/>
    <property type="molecule type" value="Genomic_DNA"/>
</dbReference>
<dbReference type="RefSeq" id="WP_171534474.1">
    <property type="nucleotide sequence ID" value="NZ_JABERG010000033.1"/>
</dbReference>